<keyword evidence="2 4" id="KW-0238">DNA-binding</keyword>
<dbReference type="Proteomes" id="UP001428774">
    <property type="component" value="Unassembled WGS sequence"/>
</dbReference>
<keyword evidence="3" id="KW-0804">Transcription</keyword>
<dbReference type="GO" id="GO:0003700">
    <property type="term" value="F:DNA-binding transcription factor activity"/>
    <property type="evidence" value="ECO:0007669"/>
    <property type="project" value="TreeGrafter"/>
</dbReference>
<dbReference type="Pfam" id="PF00440">
    <property type="entry name" value="TetR_N"/>
    <property type="match status" value="1"/>
</dbReference>
<feature type="region of interest" description="Disordered" evidence="5">
    <location>
        <begin position="1"/>
        <end position="20"/>
    </location>
</feature>
<dbReference type="AlphaFoldDB" id="A0AAW9SWP0"/>
<feature type="DNA-binding region" description="H-T-H motif" evidence="4">
    <location>
        <begin position="51"/>
        <end position="70"/>
    </location>
</feature>
<feature type="domain" description="HTH tetR-type" evidence="6">
    <location>
        <begin position="28"/>
        <end position="88"/>
    </location>
</feature>
<dbReference type="PRINTS" id="PR00455">
    <property type="entry name" value="HTHTETR"/>
</dbReference>
<keyword evidence="1" id="KW-0805">Transcription regulation</keyword>
<evidence type="ECO:0000313" key="8">
    <source>
        <dbReference type="Proteomes" id="UP001428774"/>
    </source>
</evidence>
<evidence type="ECO:0000259" key="6">
    <source>
        <dbReference type="PROSITE" id="PS50977"/>
    </source>
</evidence>
<evidence type="ECO:0000256" key="2">
    <source>
        <dbReference type="ARBA" id="ARBA00023125"/>
    </source>
</evidence>
<evidence type="ECO:0000256" key="1">
    <source>
        <dbReference type="ARBA" id="ARBA00023015"/>
    </source>
</evidence>
<dbReference type="Gene3D" id="1.10.357.10">
    <property type="entry name" value="Tetracycline Repressor, domain 2"/>
    <property type="match status" value="1"/>
</dbReference>
<evidence type="ECO:0000313" key="7">
    <source>
        <dbReference type="EMBL" id="MEN9063573.1"/>
    </source>
</evidence>
<dbReference type="PANTHER" id="PTHR30055">
    <property type="entry name" value="HTH-TYPE TRANSCRIPTIONAL REGULATOR RUTR"/>
    <property type="match status" value="1"/>
</dbReference>
<dbReference type="GO" id="GO:0000976">
    <property type="term" value="F:transcription cis-regulatory region binding"/>
    <property type="evidence" value="ECO:0007669"/>
    <property type="project" value="TreeGrafter"/>
</dbReference>
<dbReference type="Pfam" id="PF14246">
    <property type="entry name" value="TetR_C_7"/>
    <property type="match status" value="1"/>
</dbReference>
<reference evidence="7 8" key="1">
    <citation type="submission" date="2024-05" db="EMBL/GenBank/DDBJ databases">
        <title>Genome sequence of Ponticoccus litoralis KCCM 90028.</title>
        <authorList>
            <person name="Kim J.M."/>
            <person name="Lee J.K."/>
            <person name="Choi B.J."/>
            <person name="Bayburt H."/>
            <person name="Baek J.H."/>
            <person name="Jeon C.O."/>
        </authorList>
    </citation>
    <scope>NUCLEOTIDE SEQUENCE [LARGE SCALE GENOMIC DNA]</scope>
    <source>
        <strain evidence="7 8">KCCM 90028</strain>
    </source>
</reference>
<dbReference type="InterPro" id="IPR001647">
    <property type="entry name" value="HTH_TetR"/>
</dbReference>
<dbReference type="SUPFAM" id="SSF46689">
    <property type="entry name" value="Homeodomain-like"/>
    <property type="match status" value="1"/>
</dbReference>
<dbReference type="EMBL" id="JBDNCH010000005">
    <property type="protein sequence ID" value="MEN9063573.1"/>
    <property type="molecule type" value="Genomic_DNA"/>
</dbReference>
<keyword evidence="8" id="KW-1185">Reference proteome</keyword>
<evidence type="ECO:0000256" key="3">
    <source>
        <dbReference type="ARBA" id="ARBA00023163"/>
    </source>
</evidence>
<gene>
    <name evidence="7" type="ORF">ABFB10_23760</name>
</gene>
<dbReference type="InterPro" id="IPR039536">
    <property type="entry name" value="TetR_C_Proteobacteria"/>
</dbReference>
<proteinExistence type="predicted"/>
<protein>
    <submittedName>
        <fullName evidence="7">TetR/AcrR family transcriptional regulator</fullName>
    </submittedName>
</protein>
<name>A0AAW9SWP0_9RHOB</name>
<organism evidence="7 8">
    <name type="scientific">Ponticoccus litoralis</name>
    <dbReference type="NCBI Taxonomy" id="422297"/>
    <lineage>
        <taxon>Bacteria</taxon>
        <taxon>Pseudomonadati</taxon>
        <taxon>Pseudomonadota</taxon>
        <taxon>Alphaproteobacteria</taxon>
        <taxon>Rhodobacterales</taxon>
        <taxon>Roseobacteraceae</taxon>
        <taxon>Ponticoccus</taxon>
    </lineage>
</organism>
<accession>A0AAW9SWP0</accession>
<dbReference type="RefSeq" id="WP_347168669.1">
    <property type="nucleotide sequence ID" value="NZ_JBDNCH010000005.1"/>
</dbReference>
<dbReference type="InterPro" id="IPR009057">
    <property type="entry name" value="Homeodomain-like_sf"/>
</dbReference>
<dbReference type="PANTHER" id="PTHR30055:SF234">
    <property type="entry name" value="HTH-TYPE TRANSCRIPTIONAL REGULATOR BETI"/>
    <property type="match status" value="1"/>
</dbReference>
<sequence>MLQVSPETRAEPKTTVRRRGRPVQMCQTARETLVLDSAIALLREHGPDEVTMEEIARRAGMSKRTLYTLYSSREELLGAGLERMSRSLFRPLGPDDRAASLEDRLRILLTFNPQKEPPAVVIEMLRAVIAGARTYPEMGRSLSRSGPGQVAVLLCAELQRAVAAGEVALDPAEIEGAAELLVDMVVGNAIPALLNPDHLPRDPEAQAARRDRAIRIFLNGVRPR</sequence>
<evidence type="ECO:0000256" key="4">
    <source>
        <dbReference type="PROSITE-ProRule" id="PRU00335"/>
    </source>
</evidence>
<evidence type="ECO:0000256" key="5">
    <source>
        <dbReference type="SAM" id="MobiDB-lite"/>
    </source>
</evidence>
<dbReference type="InterPro" id="IPR050109">
    <property type="entry name" value="HTH-type_TetR-like_transc_reg"/>
</dbReference>
<comment type="caution">
    <text evidence="7">The sequence shown here is derived from an EMBL/GenBank/DDBJ whole genome shotgun (WGS) entry which is preliminary data.</text>
</comment>
<dbReference type="PROSITE" id="PS50977">
    <property type="entry name" value="HTH_TETR_2"/>
    <property type="match status" value="1"/>
</dbReference>